<dbReference type="GO" id="GO:0005829">
    <property type="term" value="C:cytosol"/>
    <property type="evidence" value="ECO:0007669"/>
    <property type="project" value="TreeGrafter"/>
</dbReference>
<dbReference type="Pfam" id="PF04359">
    <property type="entry name" value="DUF493"/>
    <property type="match status" value="1"/>
</dbReference>
<gene>
    <name evidence="3" type="ORF">M6D89_08835</name>
</gene>
<evidence type="ECO:0000256" key="1">
    <source>
        <dbReference type="ARBA" id="ARBA00008460"/>
    </source>
</evidence>
<proteinExistence type="inferred from homology"/>
<reference evidence="3" key="1">
    <citation type="submission" date="2022-05" db="EMBL/GenBank/DDBJ databases">
        <authorList>
            <person name="Sun H.-N."/>
        </authorList>
    </citation>
    <scope>NUCLEOTIDE SEQUENCE</scope>
    <source>
        <strain evidence="3">HB14</strain>
    </source>
</reference>
<accession>A0A9X2KTK9</accession>
<dbReference type="Proteomes" id="UP001139319">
    <property type="component" value="Unassembled WGS sequence"/>
</dbReference>
<dbReference type="AlphaFoldDB" id="A0A9X2KTK9"/>
<dbReference type="RefSeq" id="WP_253967649.1">
    <property type="nucleotide sequence ID" value="NZ_JAMFTH010000001.1"/>
</dbReference>
<dbReference type="PANTHER" id="PTHR38036">
    <property type="entry name" value="UPF0250 PROTEIN YBED"/>
    <property type="match status" value="1"/>
</dbReference>
<dbReference type="HAMAP" id="MF_00659">
    <property type="entry name" value="UPF0250"/>
    <property type="match status" value="1"/>
</dbReference>
<comment type="caution">
    <text evidence="3">The sequence shown here is derived from an EMBL/GenBank/DDBJ whole genome shotgun (WGS) entry which is preliminary data.</text>
</comment>
<dbReference type="InterPro" id="IPR027471">
    <property type="entry name" value="YbeD-like_sf"/>
</dbReference>
<dbReference type="EMBL" id="JAMFTH010000001">
    <property type="protein sequence ID" value="MCP8899399.1"/>
    <property type="molecule type" value="Genomic_DNA"/>
</dbReference>
<evidence type="ECO:0000313" key="3">
    <source>
        <dbReference type="EMBL" id="MCP8899399.1"/>
    </source>
</evidence>
<evidence type="ECO:0000256" key="2">
    <source>
        <dbReference type="HAMAP-Rule" id="MF_00659"/>
    </source>
</evidence>
<dbReference type="SUPFAM" id="SSF117991">
    <property type="entry name" value="YbeD/HP0495-like"/>
    <property type="match status" value="1"/>
</dbReference>
<protein>
    <recommendedName>
        <fullName evidence="2">UPF0250 protein M6D89_08835</fullName>
    </recommendedName>
</protein>
<comment type="similarity">
    <text evidence="1 2">Belongs to the UPF0250 family.</text>
</comment>
<organism evidence="3 4">
    <name type="scientific">Gilvimarinus xylanilyticus</name>
    <dbReference type="NCBI Taxonomy" id="2944139"/>
    <lineage>
        <taxon>Bacteria</taxon>
        <taxon>Pseudomonadati</taxon>
        <taxon>Pseudomonadota</taxon>
        <taxon>Gammaproteobacteria</taxon>
        <taxon>Cellvibrionales</taxon>
        <taxon>Cellvibrionaceae</taxon>
        <taxon>Gilvimarinus</taxon>
    </lineage>
</organism>
<sequence length="90" mass="9886">MTSQEPPKIEFPCPDYPIKIMGEAGDALQTLVIEVMTAHAPGFDAERIRIKDSGKGRWQSVTVYITATGADQLEAIHRDLKAHPATKIVL</sequence>
<dbReference type="Gene3D" id="3.30.70.260">
    <property type="match status" value="1"/>
</dbReference>
<evidence type="ECO:0000313" key="4">
    <source>
        <dbReference type="Proteomes" id="UP001139319"/>
    </source>
</evidence>
<dbReference type="InterPro" id="IPR007454">
    <property type="entry name" value="UPF0250_YbeD-like"/>
</dbReference>
<keyword evidence="4" id="KW-1185">Reference proteome</keyword>
<reference evidence="3" key="2">
    <citation type="submission" date="2023-01" db="EMBL/GenBank/DDBJ databases">
        <title>Gilvimarinus xylanilyticus HB14 isolated from Caulerpa lentillifera aquaculture base in Hainan, China.</title>
        <authorList>
            <person name="Zhang Y.-J."/>
        </authorList>
    </citation>
    <scope>NUCLEOTIDE SEQUENCE</scope>
    <source>
        <strain evidence="3">HB14</strain>
    </source>
</reference>
<dbReference type="PANTHER" id="PTHR38036:SF1">
    <property type="entry name" value="UPF0250 PROTEIN YBED"/>
    <property type="match status" value="1"/>
</dbReference>
<name>A0A9X2KTK9_9GAMM</name>